<dbReference type="Proteomes" id="UP000627446">
    <property type="component" value="Unassembled WGS sequence"/>
</dbReference>
<accession>A0A923HP03</accession>
<proteinExistence type="predicted"/>
<organism evidence="1 2">
    <name type="scientific">Undibacterium nitidum</name>
    <dbReference type="NCBI Taxonomy" id="2762298"/>
    <lineage>
        <taxon>Bacteria</taxon>
        <taxon>Pseudomonadati</taxon>
        <taxon>Pseudomonadota</taxon>
        <taxon>Betaproteobacteria</taxon>
        <taxon>Burkholderiales</taxon>
        <taxon>Oxalobacteraceae</taxon>
        <taxon>Undibacterium</taxon>
    </lineage>
</organism>
<protein>
    <submittedName>
        <fullName evidence="1">DUF481 domain-containing protein</fullName>
    </submittedName>
</protein>
<keyword evidence="2" id="KW-1185">Reference proteome</keyword>
<gene>
    <name evidence="1" type="ORF">H8K36_08035</name>
</gene>
<dbReference type="EMBL" id="JACOFZ010000002">
    <property type="protein sequence ID" value="MBC3881316.1"/>
    <property type="molecule type" value="Genomic_DNA"/>
</dbReference>
<dbReference type="Pfam" id="PF04338">
    <property type="entry name" value="DUF481"/>
    <property type="match status" value="1"/>
</dbReference>
<dbReference type="InterPro" id="IPR007433">
    <property type="entry name" value="DUF481"/>
</dbReference>
<dbReference type="AlphaFoldDB" id="A0A923HP03"/>
<dbReference type="RefSeq" id="WP_186916182.1">
    <property type="nucleotide sequence ID" value="NZ_JACOFZ010000002.1"/>
</dbReference>
<reference evidence="1" key="1">
    <citation type="submission" date="2020-08" db="EMBL/GenBank/DDBJ databases">
        <title>Novel species isolated from subtropical streams in China.</title>
        <authorList>
            <person name="Lu H."/>
        </authorList>
    </citation>
    <scope>NUCLEOTIDE SEQUENCE</scope>
    <source>
        <strain evidence="1">LX22W</strain>
    </source>
</reference>
<comment type="caution">
    <text evidence="1">The sequence shown here is derived from an EMBL/GenBank/DDBJ whole genome shotgun (WGS) entry which is preliminary data.</text>
</comment>
<name>A0A923HP03_9BURK</name>
<evidence type="ECO:0000313" key="2">
    <source>
        <dbReference type="Proteomes" id="UP000627446"/>
    </source>
</evidence>
<evidence type="ECO:0000313" key="1">
    <source>
        <dbReference type="EMBL" id="MBC3881316.1"/>
    </source>
</evidence>
<sequence length="349" mass="39412">MMTTLKLLNLIKSLQLRQKLGRSMLCIFLYGLSTAALADTVSLINGDRLSGRILKLGDAKLIIETDYAGELSIALDKVSSVTTDAAIDLRLKSGETLRAALLSDTNGKVLVDGKRLALSELNYIVAKPEEKVSAEKEAFHGRAEASIESLQNKTQTRYAEVDLNLTWQRNKWRHTVDVKKRNDSEDGEKTEDSQKLEYSVDYFLTPEWFTRGNNFYQRDRVTADSDLHYNGLGLGKKLWKDENGSWEVIATYNKLVIGSRPTQVGLNTWLISTEYKHKFENEKWDVYAKADALFPQHIPVKLILQSEAGLRYQLNAQIYLTAKLMVDVIGFSGGNLKNHSYKLGIGTKW</sequence>